<keyword evidence="1" id="KW-0808">Transferase</keyword>
<reference evidence="1 2" key="1">
    <citation type="submission" date="2016-10" db="EMBL/GenBank/DDBJ databases">
        <authorList>
            <person name="de Groot N.N."/>
        </authorList>
    </citation>
    <scope>NUCLEOTIDE SEQUENCE [LARGE SCALE GENOMIC DNA]</scope>
    <source>
        <strain evidence="1 2">DSM 3857</strain>
    </source>
</reference>
<dbReference type="GO" id="GO:0016779">
    <property type="term" value="F:nucleotidyltransferase activity"/>
    <property type="evidence" value="ECO:0007669"/>
    <property type="project" value="UniProtKB-KW"/>
</dbReference>
<protein>
    <submittedName>
        <fullName evidence="1">Molybdenum cofactor cytidylyltransferase</fullName>
    </submittedName>
</protein>
<keyword evidence="1" id="KW-0548">Nucleotidyltransferase</keyword>
<dbReference type="STRING" id="933059.SAMN04488103_102362"/>
<sequence>MRFGPVPIAEAEGAILAHRVDTDGGPLAKGSLLDAAAVAQLAGAGLAEVIVARLDPGEIGEDAAAAQLAAALAPDPEALGLRLTAAATGRVNLYAAGPGLFLPDAGRIAALNRVHPMITLATLPPFARVEPRSMVATAKIIAYGVPEVALTEACRHAVGALRVAPPVLHSATLIETALAGEDPAPKGREALGLRLRRLGVALGPRCIVPHRAAPLAEALRQAEGEIVFILTASATSDPGDVGPAALGLADGRLIRFGMPVDPGNLLFLGDMQGRPVIGLPGCARSPALNGADWVLERVICGQRVTAEDIAAMGVGGLLKEIPTRGRPREAS</sequence>
<dbReference type="OrthoDB" id="9779263at2"/>
<gene>
    <name evidence="1" type="ORF">SAMN04488103_102362</name>
</gene>
<dbReference type="SUPFAM" id="SSF53218">
    <property type="entry name" value="Molybdenum cofactor biosynthesis proteins"/>
    <property type="match status" value="1"/>
</dbReference>
<dbReference type="Gene3D" id="3.40.980.10">
    <property type="entry name" value="MoaB/Mog-like domain"/>
    <property type="match status" value="1"/>
</dbReference>
<dbReference type="CDD" id="cd03522">
    <property type="entry name" value="MoeA_like"/>
    <property type="match status" value="1"/>
</dbReference>
<dbReference type="EMBL" id="FOCE01000002">
    <property type="protein sequence ID" value="SEM89137.1"/>
    <property type="molecule type" value="Genomic_DNA"/>
</dbReference>
<evidence type="ECO:0000313" key="2">
    <source>
        <dbReference type="Proteomes" id="UP000198761"/>
    </source>
</evidence>
<dbReference type="UniPathway" id="UPA00344"/>
<evidence type="ECO:0000313" key="1">
    <source>
        <dbReference type="EMBL" id="SEM89137.1"/>
    </source>
</evidence>
<keyword evidence="2" id="KW-1185">Reference proteome</keyword>
<dbReference type="RefSeq" id="WP_091298217.1">
    <property type="nucleotide sequence ID" value="NZ_FOCE01000002.1"/>
</dbReference>
<dbReference type="InterPro" id="IPR036425">
    <property type="entry name" value="MoaB/Mog-like_dom_sf"/>
</dbReference>
<organism evidence="1 2">
    <name type="scientific">Gemmobacter aquatilis</name>
    <dbReference type="NCBI Taxonomy" id="933059"/>
    <lineage>
        <taxon>Bacteria</taxon>
        <taxon>Pseudomonadati</taxon>
        <taxon>Pseudomonadota</taxon>
        <taxon>Alphaproteobacteria</taxon>
        <taxon>Rhodobacterales</taxon>
        <taxon>Paracoccaceae</taxon>
        <taxon>Gemmobacter</taxon>
    </lineage>
</organism>
<dbReference type="AlphaFoldDB" id="A0A1H8C4Y0"/>
<accession>A0A1H8C4Y0</accession>
<name>A0A1H8C4Y0_9RHOB</name>
<dbReference type="Proteomes" id="UP000198761">
    <property type="component" value="Unassembled WGS sequence"/>
</dbReference>
<proteinExistence type="predicted"/>